<dbReference type="Proteomes" id="UP000886069">
    <property type="component" value="Unassembled WGS sequence"/>
</dbReference>
<organism evidence="3">
    <name type="scientific">Eiseniibacteriota bacterium</name>
    <dbReference type="NCBI Taxonomy" id="2212470"/>
    <lineage>
        <taxon>Bacteria</taxon>
        <taxon>Candidatus Eiseniibacteriota</taxon>
    </lineage>
</organism>
<accession>A0A7V2F3T7</accession>
<evidence type="ECO:0000256" key="1">
    <source>
        <dbReference type="ARBA" id="ARBA00004613"/>
    </source>
</evidence>
<keyword evidence="2" id="KW-0964">Secreted</keyword>
<protein>
    <recommendedName>
        <fullName evidence="4">Gluconolactonase</fullName>
    </recommendedName>
</protein>
<dbReference type="SUPFAM" id="SSF101898">
    <property type="entry name" value="NHL repeat"/>
    <property type="match status" value="1"/>
</dbReference>
<dbReference type="AlphaFoldDB" id="A0A7V2F3T7"/>
<dbReference type="Pfam" id="PF03022">
    <property type="entry name" value="MRJP"/>
    <property type="match status" value="1"/>
</dbReference>
<dbReference type="InterPro" id="IPR011042">
    <property type="entry name" value="6-blade_b-propeller_TolB-like"/>
</dbReference>
<proteinExistence type="predicted"/>
<dbReference type="InterPro" id="IPR017996">
    <property type="entry name" value="MRJP/yellow-related"/>
</dbReference>
<evidence type="ECO:0000313" key="3">
    <source>
        <dbReference type="EMBL" id="HER44270.1"/>
    </source>
</evidence>
<name>A0A7V2F3T7_UNCEI</name>
<comment type="caution">
    <text evidence="3">The sequence shown here is derived from an EMBL/GenBank/DDBJ whole genome shotgun (WGS) entry which is preliminary data.</text>
</comment>
<dbReference type="GO" id="GO:0005576">
    <property type="term" value="C:extracellular region"/>
    <property type="evidence" value="ECO:0007669"/>
    <property type="project" value="UniProtKB-SubCell"/>
</dbReference>
<dbReference type="PANTHER" id="PTHR10009">
    <property type="entry name" value="PROTEIN YELLOW-RELATED"/>
    <property type="match status" value="1"/>
</dbReference>
<evidence type="ECO:0000256" key="2">
    <source>
        <dbReference type="ARBA" id="ARBA00022525"/>
    </source>
</evidence>
<comment type="subcellular location">
    <subcellularLocation>
        <location evidence="1">Secreted</location>
    </subcellularLocation>
</comment>
<evidence type="ECO:0008006" key="4">
    <source>
        <dbReference type="Google" id="ProtNLM"/>
    </source>
</evidence>
<dbReference type="Gene3D" id="2.120.10.30">
    <property type="entry name" value="TolB, C-terminal domain"/>
    <property type="match status" value="1"/>
</dbReference>
<dbReference type="PANTHER" id="PTHR10009:SF18">
    <property type="entry name" value="PROTEIN YELLOW-LIKE PROTEIN"/>
    <property type="match status" value="1"/>
</dbReference>
<dbReference type="EMBL" id="DSEC01000534">
    <property type="protein sequence ID" value="HER44270.1"/>
    <property type="molecule type" value="Genomic_DNA"/>
</dbReference>
<sequence>MTRKLIVLVVVPAVFGISIARGQQAEQAGTAYGLAEVAASEYQWTGVAVSREGRIFVNFPLWSKDVPVSVGELDELGEIIPYPNEEWNVWNPALDPAEHFVCVQSVHIDRANRLWVLDPASPYLRGVVQGGPKLVQIDIGTDEIVRVYQFDSTVAGTSSYLNDVRVEIKTNTAFITDSGSGAIVVLDLDTGHSRRLLEDHPSTRAEDSVLTIGGNQLPIRVHADGIALDARGGFLYYQALTGRTLYRIRTEKLRDRSIKGAELGSFVERVGETGPSDGLLHKEGFIYLTSIEQNAIRRIKPGGDVETVVQDSLLEWPDSFALGPQGTLYVTTSRIAFPPGAGPCRLFELRPAP</sequence>
<gene>
    <name evidence="3" type="ORF">ENO08_07415</name>
</gene>
<reference evidence="3" key="1">
    <citation type="journal article" date="2020" name="mSystems">
        <title>Genome- and Community-Level Interaction Insights into Carbon Utilization and Element Cycling Functions of Hydrothermarchaeota in Hydrothermal Sediment.</title>
        <authorList>
            <person name="Zhou Z."/>
            <person name="Liu Y."/>
            <person name="Xu W."/>
            <person name="Pan J."/>
            <person name="Luo Z.H."/>
            <person name="Li M."/>
        </authorList>
    </citation>
    <scope>NUCLEOTIDE SEQUENCE [LARGE SCALE GENOMIC DNA]</scope>
    <source>
        <strain evidence="3">SpSt-1233</strain>
    </source>
</reference>